<keyword evidence="4" id="KW-1185">Reference proteome</keyword>
<dbReference type="EMBL" id="JBIMSO010000127">
    <property type="protein sequence ID" value="MFH5211554.1"/>
    <property type="molecule type" value="Genomic_DNA"/>
</dbReference>
<gene>
    <name evidence="1" type="ORF">ACHIPZ_25615</name>
    <name evidence="2" type="ORF">ACHIRB_31140</name>
</gene>
<comment type="caution">
    <text evidence="1">The sequence shown here is derived from an EMBL/GenBank/DDBJ whole genome shotgun (WGS) entry which is preliminary data.</text>
</comment>
<evidence type="ECO:0000313" key="2">
    <source>
        <dbReference type="EMBL" id="MFH5232988.1"/>
    </source>
</evidence>
<evidence type="ECO:0000313" key="4">
    <source>
        <dbReference type="Proteomes" id="UP001609219"/>
    </source>
</evidence>
<dbReference type="EMBL" id="JBIMSN010000190">
    <property type="protein sequence ID" value="MFH5232988.1"/>
    <property type="molecule type" value="Genomic_DNA"/>
</dbReference>
<proteinExistence type="predicted"/>
<dbReference type="RefSeq" id="WP_395118135.1">
    <property type="nucleotide sequence ID" value="NZ_JBIMSN010000190.1"/>
</dbReference>
<reference evidence="3 4" key="1">
    <citation type="submission" date="2024-10" db="EMBL/GenBank/DDBJ databases">
        <authorList>
            <person name="Riesco R."/>
        </authorList>
    </citation>
    <scope>NUCLEOTIDE SEQUENCE [LARGE SCALE GENOMIC DNA]</scope>
    <source>
        <strain evidence="1 3">NCIMB 15449</strain>
        <strain evidence="2 4">NCIMB 15450</strain>
    </source>
</reference>
<dbReference type="Proteomes" id="UP001609175">
    <property type="component" value="Unassembled WGS sequence"/>
</dbReference>
<accession>A0ABW7JUN1</accession>
<evidence type="ECO:0000313" key="3">
    <source>
        <dbReference type="Proteomes" id="UP001609175"/>
    </source>
</evidence>
<name>A0ABW7JUN1_9NOCA</name>
<evidence type="ECO:0000313" key="1">
    <source>
        <dbReference type="EMBL" id="MFH5211554.1"/>
    </source>
</evidence>
<organism evidence="1 3">
    <name type="scientific">Antrihabitans spumae</name>
    <dbReference type="NCBI Taxonomy" id="3373370"/>
    <lineage>
        <taxon>Bacteria</taxon>
        <taxon>Bacillati</taxon>
        <taxon>Actinomycetota</taxon>
        <taxon>Actinomycetes</taxon>
        <taxon>Mycobacteriales</taxon>
        <taxon>Nocardiaceae</taxon>
        <taxon>Antrihabitans</taxon>
    </lineage>
</organism>
<sequence length="253" mass="27322">MARRSIPTRLYRKIADSISDYGSIVDNKINLSEAAKSLGVTVGAVREVFTRERAKMSATIFGGLTQQMSRAGAAFPTPTVDVSGTAATDRESLRAQLLAAYGPGKRSAINTAAAAKDLGYTKRTIDRWIAPEGRQRISHPRPDALAAVAKRARQASTTKAGRVAAMQRVRDSKQGKGLANYGGKLAIDAVQGPLNYERSRLITLDLAPDQVQAMWSAYENGGDKGLLGWLNGRGQDYLGGWSFKQVDDLDLRP</sequence>
<dbReference type="Proteomes" id="UP001609219">
    <property type="component" value="Unassembled WGS sequence"/>
</dbReference>
<protein>
    <submittedName>
        <fullName evidence="1">Terminal protein</fullName>
    </submittedName>
</protein>